<protein>
    <submittedName>
        <fullName evidence="1">Putative DNA-binding transcriptional regulator</fullName>
    </submittedName>
</protein>
<organism evidence="1 2">
    <name type="scientific">Providencia burhodogranariea DSM 19968</name>
    <dbReference type="NCBI Taxonomy" id="1141662"/>
    <lineage>
        <taxon>Bacteria</taxon>
        <taxon>Pseudomonadati</taxon>
        <taxon>Pseudomonadota</taxon>
        <taxon>Gammaproteobacteria</taxon>
        <taxon>Enterobacterales</taxon>
        <taxon>Morganellaceae</taxon>
        <taxon>Providencia</taxon>
    </lineage>
</organism>
<reference evidence="1 2" key="1">
    <citation type="journal article" date="2012" name="BMC Genomics">
        <title>Comparative genomics of bacteria in the genus Providencia isolated from wild Drosophila melanogaster.</title>
        <authorList>
            <person name="Galac M.R."/>
            <person name="Lazzaro B.P."/>
        </authorList>
    </citation>
    <scope>NUCLEOTIDE SEQUENCE [LARGE SCALE GENOMIC DNA]</scope>
    <source>
        <strain evidence="1 2">DSM 19968</strain>
    </source>
</reference>
<dbReference type="InterPro" id="IPR007761">
    <property type="entry name" value="MtlR-like"/>
</dbReference>
<dbReference type="GO" id="GO:0003677">
    <property type="term" value="F:DNA binding"/>
    <property type="evidence" value="ECO:0007669"/>
    <property type="project" value="UniProtKB-KW"/>
</dbReference>
<gene>
    <name evidence="1" type="ORF">OOA_16284</name>
</gene>
<accession>K8W6B2</accession>
<dbReference type="InterPro" id="IPR038026">
    <property type="entry name" value="MtlR-like_sf"/>
</dbReference>
<dbReference type="eggNOG" id="COG3722">
    <property type="taxonomic scope" value="Bacteria"/>
</dbReference>
<dbReference type="Pfam" id="PF05068">
    <property type="entry name" value="MtlR"/>
    <property type="match status" value="1"/>
</dbReference>
<dbReference type="HOGENOM" id="CLU_132701_0_0_6"/>
<dbReference type="STRING" id="1141662.OOA_16284"/>
<dbReference type="AlphaFoldDB" id="K8W6B2"/>
<proteinExistence type="predicted"/>
<dbReference type="PATRIC" id="fig|1141662.3.peg.3303"/>
<evidence type="ECO:0000313" key="1">
    <source>
        <dbReference type="EMBL" id="EKT55366.1"/>
    </source>
</evidence>
<keyword evidence="1" id="KW-0238">DNA-binding</keyword>
<dbReference type="EMBL" id="AKKL01000046">
    <property type="protein sequence ID" value="EKT55366.1"/>
    <property type="molecule type" value="Genomic_DNA"/>
</dbReference>
<dbReference type="NCBIfam" id="NF007455">
    <property type="entry name" value="PRK10022.1"/>
    <property type="match status" value="1"/>
</dbReference>
<dbReference type="OrthoDB" id="6496300at2"/>
<keyword evidence="2" id="KW-1185">Reference proteome</keyword>
<dbReference type="Proteomes" id="UP000009336">
    <property type="component" value="Unassembled WGS sequence"/>
</dbReference>
<dbReference type="PANTHER" id="PTHR37941">
    <property type="entry name" value="FUMARASE E-RELATED"/>
    <property type="match status" value="1"/>
</dbReference>
<dbReference type="RefSeq" id="WP_008913239.1">
    <property type="nucleotide sequence ID" value="NZ_KB233225.1"/>
</dbReference>
<name>K8W6B2_9GAMM</name>
<dbReference type="SUPFAM" id="SSF158668">
    <property type="entry name" value="MtlR-like"/>
    <property type="match status" value="1"/>
</dbReference>
<evidence type="ECO:0000313" key="2">
    <source>
        <dbReference type="Proteomes" id="UP000009336"/>
    </source>
</evidence>
<dbReference type="PANTHER" id="PTHR37941:SF1">
    <property type="entry name" value="FUMARASE E-RELATED"/>
    <property type="match status" value="1"/>
</dbReference>
<sequence length="169" mass="19516">MTRLTEDDILQQLEAQDTLSSFMSTTNNMLMEGIHKFLPSLFVNNDEEILEYAVKPLLARSGPLDDINVSLRLIYALGKIDKWLYSDIISFSQFHEYLSEQNNDVDFLSDMTWDFVCNINAITNNEILFSGLKRIKFADFAIYSDIRFIQMLKTTLTLAVTEILQELNP</sequence>
<comment type="caution">
    <text evidence="1">The sequence shown here is derived from an EMBL/GenBank/DDBJ whole genome shotgun (WGS) entry which is preliminary data.</text>
</comment>
<dbReference type="Gene3D" id="1.20.120.330">
    <property type="entry name" value="Nucleotidyltransferases domain 2"/>
    <property type="match status" value="1"/>
</dbReference>